<dbReference type="PANTHER" id="PTHR12411">
    <property type="entry name" value="CYSTEINE PROTEASE FAMILY C1-RELATED"/>
    <property type="match status" value="1"/>
</dbReference>
<evidence type="ECO:0000313" key="10">
    <source>
        <dbReference type="EMBL" id="KAK3538174.1"/>
    </source>
</evidence>
<dbReference type="InterPro" id="IPR000668">
    <property type="entry name" value="Peptidase_C1A_C"/>
</dbReference>
<evidence type="ECO:0000256" key="5">
    <source>
        <dbReference type="ARBA" id="ARBA00023145"/>
    </source>
</evidence>
<keyword evidence="7" id="KW-0732">Signal</keyword>
<evidence type="ECO:0000313" key="11">
    <source>
        <dbReference type="Proteomes" id="UP001274896"/>
    </source>
</evidence>
<dbReference type="CDD" id="cd02248">
    <property type="entry name" value="Peptidase_C1A"/>
    <property type="match status" value="2"/>
</dbReference>
<dbReference type="Pfam" id="PF00112">
    <property type="entry name" value="Peptidase_C1"/>
    <property type="match status" value="2"/>
</dbReference>
<dbReference type="SUPFAM" id="SSF54001">
    <property type="entry name" value="Cysteine proteinases"/>
    <property type="match status" value="2"/>
</dbReference>
<evidence type="ECO:0008006" key="12">
    <source>
        <dbReference type="Google" id="ProtNLM"/>
    </source>
</evidence>
<evidence type="ECO:0000256" key="2">
    <source>
        <dbReference type="ARBA" id="ARBA00022670"/>
    </source>
</evidence>
<dbReference type="PROSITE" id="PS00639">
    <property type="entry name" value="THIOL_PROTEASE_HIS"/>
    <property type="match status" value="2"/>
</dbReference>
<dbReference type="PRINTS" id="PR00705">
    <property type="entry name" value="PAPAIN"/>
</dbReference>
<dbReference type="InterPro" id="IPR000169">
    <property type="entry name" value="Pept_cys_AS"/>
</dbReference>
<dbReference type="InterPro" id="IPR025660">
    <property type="entry name" value="Pept_his_AS"/>
</dbReference>
<feature type="domain" description="Cathepsin propeptide inhibitor" evidence="9">
    <location>
        <begin position="26"/>
        <end position="86"/>
    </location>
</feature>
<keyword evidence="6" id="KW-1015">Disulfide bond</keyword>
<dbReference type="Proteomes" id="UP001274896">
    <property type="component" value="Unassembled WGS sequence"/>
</dbReference>
<organism evidence="10 11">
    <name type="scientific">Hemibagrus guttatus</name>
    <dbReference type="NCBI Taxonomy" id="175788"/>
    <lineage>
        <taxon>Eukaryota</taxon>
        <taxon>Metazoa</taxon>
        <taxon>Chordata</taxon>
        <taxon>Craniata</taxon>
        <taxon>Vertebrata</taxon>
        <taxon>Euteleostomi</taxon>
        <taxon>Actinopterygii</taxon>
        <taxon>Neopterygii</taxon>
        <taxon>Teleostei</taxon>
        <taxon>Ostariophysi</taxon>
        <taxon>Siluriformes</taxon>
        <taxon>Bagridae</taxon>
        <taxon>Hemibagrus</taxon>
    </lineage>
</organism>
<reference evidence="10" key="1">
    <citation type="submission" date="2023-06" db="EMBL/GenBank/DDBJ databases">
        <title>Male Hemibagrus guttatus genome.</title>
        <authorList>
            <person name="Bian C."/>
        </authorList>
    </citation>
    <scope>NUCLEOTIDE SEQUENCE</scope>
    <source>
        <strain evidence="10">Male_cb2023</strain>
        <tissue evidence="10">Muscle</tissue>
    </source>
</reference>
<dbReference type="Pfam" id="PF08246">
    <property type="entry name" value="Inhibitor_I29"/>
    <property type="match status" value="2"/>
</dbReference>
<dbReference type="InterPro" id="IPR038765">
    <property type="entry name" value="Papain-like_cys_pep_sf"/>
</dbReference>
<evidence type="ECO:0000259" key="9">
    <source>
        <dbReference type="SMART" id="SM00848"/>
    </source>
</evidence>
<dbReference type="InterPro" id="IPR013128">
    <property type="entry name" value="Peptidase_C1A"/>
</dbReference>
<dbReference type="InterPro" id="IPR025661">
    <property type="entry name" value="Pept_asp_AS"/>
</dbReference>
<dbReference type="SMART" id="SM00848">
    <property type="entry name" value="Inhibitor_I29"/>
    <property type="match status" value="2"/>
</dbReference>
<dbReference type="GO" id="GO:0008234">
    <property type="term" value="F:cysteine-type peptidase activity"/>
    <property type="evidence" value="ECO:0007669"/>
    <property type="project" value="UniProtKB-KW"/>
</dbReference>
<keyword evidence="2" id="KW-0645">Protease</keyword>
<dbReference type="InterPro" id="IPR013201">
    <property type="entry name" value="Prot_inhib_I29"/>
</dbReference>
<feature type="domain" description="Cathepsin propeptide inhibitor" evidence="9">
    <location>
        <begin position="330"/>
        <end position="390"/>
    </location>
</feature>
<dbReference type="FunFam" id="3.90.70.10:FF:000006">
    <property type="entry name" value="Cathepsin S"/>
    <property type="match status" value="2"/>
</dbReference>
<dbReference type="AlphaFoldDB" id="A0AAE0QZY2"/>
<proteinExistence type="inferred from homology"/>
<feature type="signal peptide" evidence="7">
    <location>
        <begin position="1"/>
        <end position="16"/>
    </location>
</feature>
<evidence type="ECO:0000256" key="3">
    <source>
        <dbReference type="ARBA" id="ARBA00022801"/>
    </source>
</evidence>
<dbReference type="InterPro" id="IPR039417">
    <property type="entry name" value="Peptidase_C1A_papain-like"/>
</dbReference>
<feature type="domain" description="Peptidase C1A papain C-terminal" evidence="8">
    <location>
        <begin position="420"/>
        <end position="635"/>
    </location>
</feature>
<keyword evidence="3" id="KW-0378">Hydrolase</keyword>
<evidence type="ECO:0000256" key="4">
    <source>
        <dbReference type="ARBA" id="ARBA00022807"/>
    </source>
</evidence>
<gene>
    <name evidence="10" type="ORF">QTP70_032564</name>
</gene>
<evidence type="ECO:0000256" key="1">
    <source>
        <dbReference type="ARBA" id="ARBA00008455"/>
    </source>
</evidence>
<name>A0AAE0QZY2_9TELE</name>
<comment type="similarity">
    <text evidence="1">Belongs to the peptidase C1 family.</text>
</comment>
<feature type="chain" id="PRO_5041928741" description="Cathepsin L" evidence="7">
    <location>
        <begin position="17"/>
        <end position="636"/>
    </location>
</feature>
<evidence type="ECO:0000256" key="7">
    <source>
        <dbReference type="SAM" id="SignalP"/>
    </source>
</evidence>
<dbReference type="SMART" id="SM00645">
    <property type="entry name" value="Pept_C1"/>
    <property type="match status" value="2"/>
</dbReference>
<sequence length="636" mass="71364">MKILLVVITLMALASAASVSLEDLEFQAWKLKFGKSYKSVEEEARRKMTWLENRKLILVHNMLADQGIKSYRLGMNHFADMSNQEYRETVFKGCLGSFNRTKKHSAAIFHRQAGGAVLPDTVDWREEGYVTDVKDQQQCGSCWAFSVTGALEGQTFRKTGKLISLSQQQLVDCSNENYGCNGGWMDRAFDYIIYNNGIDTEESYPYEAIDGYCRFNPATVGATCTGYIYASSGDEYALQYAVANVGPISVAIDASSSTFQFYNSGIYDEPMCSSSHLNHAVLVVGYGTEGWMFQGQDYWLVKNRMRILLIVTTLMALASVHSISLEDLEFSDWKLKFGKIYKSAEEEIQRKKIWLENRELVLAHNMLADQNIKSYRLGMNYFSDMSNQEYRNSVFKGCLGSFNRTNRESAATFFRGSAILPKTVDWRKKGYVTEVKDQQNCGSCWAFSATGSLEGQTRRKTGKLVSLSEQQLVDCSWSYGNFGCAGGLMNTSFEYIRDNNGIDTEKSYPYEARDNDCRFNPATVGATCTGYVNIKSGDEKALQEAVATIGPISVAIDAGHISFQQYESGVYDEPDCSSIELDHGVLAVGYGREQKKAYWLVKNSWGLNWGDKGYIKMSRNKHNQCGIATDASYPLV</sequence>
<dbReference type="Gene3D" id="3.90.70.10">
    <property type="entry name" value="Cysteine proteinases"/>
    <property type="match status" value="2"/>
</dbReference>
<protein>
    <recommendedName>
        <fullName evidence="12">Cathepsin L</fullName>
    </recommendedName>
</protein>
<keyword evidence="5" id="KW-0865">Zymogen</keyword>
<keyword evidence="4" id="KW-0788">Thiol protease</keyword>
<evidence type="ECO:0000256" key="6">
    <source>
        <dbReference type="ARBA" id="ARBA00023157"/>
    </source>
</evidence>
<accession>A0AAE0QZY2</accession>
<dbReference type="EMBL" id="JAUCMX010000008">
    <property type="protein sequence ID" value="KAK3538174.1"/>
    <property type="molecule type" value="Genomic_DNA"/>
</dbReference>
<keyword evidence="11" id="KW-1185">Reference proteome</keyword>
<dbReference type="PROSITE" id="PS00640">
    <property type="entry name" value="THIOL_PROTEASE_ASN"/>
    <property type="match status" value="1"/>
</dbReference>
<comment type="caution">
    <text evidence="10">The sequence shown here is derived from an EMBL/GenBank/DDBJ whole genome shotgun (WGS) entry which is preliminary data.</text>
</comment>
<dbReference type="GO" id="GO:0006508">
    <property type="term" value="P:proteolysis"/>
    <property type="evidence" value="ECO:0007669"/>
    <property type="project" value="UniProtKB-KW"/>
</dbReference>
<feature type="domain" description="Peptidase C1A papain C-terminal" evidence="8">
    <location>
        <begin position="118"/>
        <end position="325"/>
    </location>
</feature>
<dbReference type="PROSITE" id="PS00139">
    <property type="entry name" value="THIOL_PROTEASE_CYS"/>
    <property type="match status" value="2"/>
</dbReference>
<evidence type="ECO:0000259" key="8">
    <source>
        <dbReference type="SMART" id="SM00645"/>
    </source>
</evidence>